<feature type="transmembrane region" description="Helical" evidence="5">
    <location>
        <begin position="142"/>
        <end position="160"/>
    </location>
</feature>
<dbReference type="Proteomes" id="UP001428817">
    <property type="component" value="Unassembled WGS sequence"/>
</dbReference>
<protein>
    <recommendedName>
        <fullName evidence="6">HTH tetR-type domain-containing protein</fullName>
    </recommendedName>
</protein>
<dbReference type="InterPro" id="IPR050109">
    <property type="entry name" value="HTH-type_TetR-like_transc_reg"/>
</dbReference>
<proteinExistence type="predicted"/>
<keyword evidence="3" id="KW-0804">Transcription</keyword>
<dbReference type="InterPro" id="IPR049513">
    <property type="entry name" value="TetR_C_40"/>
</dbReference>
<organism evidence="7 8">
    <name type="scientific">Pseudonocardia eucalypti</name>
    <dbReference type="NCBI Taxonomy" id="648755"/>
    <lineage>
        <taxon>Bacteria</taxon>
        <taxon>Bacillati</taxon>
        <taxon>Actinomycetota</taxon>
        <taxon>Actinomycetes</taxon>
        <taxon>Pseudonocardiales</taxon>
        <taxon>Pseudonocardiaceae</taxon>
        <taxon>Pseudonocardia</taxon>
    </lineage>
</organism>
<dbReference type="InterPro" id="IPR001647">
    <property type="entry name" value="HTH_TetR"/>
</dbReference>
<keyword evidence="2 4" id="KW-0238">DNA-binding</keyword>
<comment type="caution">
    <text evidence="7">The sequence shown here is derived from an EMBL/GenBank/DDBJ whole genome shotgun (WGS) entry which is preliminary data.</text>
</comment>
<dbReference type="PANTHER" id="PTHR30055:SF234">
    <property type="entry name" value="HTH-TYPE TRANSCRIPTIONAL REGULATOR BETI"/>
    <property type="match status" value="1"/>
</dbReference>
<keyword evidence="5" id="KW-1133">Transmembrane helix</keyword>
<dbReference type="PANTHER" id="PTHR30055">
    <property type="entry name" value="HTH-TYPE TRANSCRIPTIONAL REGULATOR RUTR"/>
    <property type="match status" value="1"/>
</dbReference>
<feature type="DNA-binding region" description="H-T-H motif" evidence="4">
    <location>
        <begin position="25"/>
        <end position="44"/>
    </location>
</feature>
<feature type="domain" description="HTH tetR-type" evidence="6">
    <location>
        <begin position="2"/>
        <end position="62"/>
    </location>
</feature>
<keyword evidence="5" id="KW-0812">Transmembrane</keyword>
<keyword evidence="1" id="KW-0805">Transcription regulation</keyword>
<dbReference type="PROSITE" id="PS50977">
    <property type="entry name" value="HTH_TETR_2"/>
    <property type="match status" value="1"/>
</dbReference>
<evidence type="ECO:0000256" key="3">
    <source>
        <dbReference type="ARBA" id="ARBA00023163"/>
    </source>
</evidence>
<sequence length="203" mass="22177">MNTTERRIHAAALRLFAARGSKDVTMSDLAEEADVARGTLYRNARSIEQLFQQASAQLVADLHDANARVMDDHRYLDPPLRLATAIRMIVRRAHENPAVGRFLVQFGLTEESLREALIGPPMHDLEAGVTAGRYAVAPEMKLSFVSLLIGAVVSAMWMVLEGHQTWREAGTGTAVLVLCALSVPREEASKLATAPLPTPPENL</sequence>
<dbReference type="SUPFAM" id="SSF46689">
    <property type="entry name" value="Homeodomain-like"/>
    <property type="match status" value="1"/>
</dbReference>
<evidence type="ECO:0000256" key="4">
    <source>
        <dbReference type="PROSITE-ProRule" id="PRU00335"/>
    </source>
</evidence>
<dbReference type="Gene3D" id="1.10.357.10">
    <property type="entry name" value="Tetracycline Repressor, domain 2"/>
    <property type="match status" value="1"/>
</dbReference>
<dbReference type="InterPro" id="IPR009057">
    <property type="entry name" value="Homeodomain-like_sf"/>
</dbReference>
<dbReference type="Pfam" id="PF21306">
    <property type="entry name" value="TetR_C_40"/>
    <property type="match status" value="1"/>
</dbReference>
<evidence type="ECO:0000256" key="2">
    <source>
        <dbReference type="ARBA" id="ARBA00023125"/>
    </source>
</evidence>
<dbReference type="Pfam" id="PF00440">
    <property type="entry name" value="TetR_N"/>
    <property type="match status" value="1"/>
</dbReference>
<keyword evidence="8" id="KW-1185">Reference proteome</keyword>
<evidence type="ECO:0000256" key="1">
    <source>
        <dbReference type="ARBA" id="ARBA00023015"/>
    </source>
</evidence>
<evidence type="ECO:0000313" key="8">
    <source>
        <dbReference type="Proteomes" id="UP001428817"/>
    </source>
</evidence>
<dbReference type="EMBL" id="BAABJP010000004">
    <property type="protein sequence ID" value="GAA5148202.1"/>
    <property type="molecule type" value="Genomic_DNA"/>
</dbReference>
<evidence type="ECO:0000259" key="6">
    <source>
        <dbReference type="PROSITE" id="PS50977"/>
    </source>
</evidence>
<evidence type="ECO:0000313" key="7">
    <source>
        <dbReference type="EMBL" id="GAA5148202.1"/>
    </source>
</evidence>
<reference evidence="8" key="1">
    <citation type="journal article" date="2019" name="Int. J. Syst. Evol. Microbiol.">
        <title>The Global Catalogue of Microorganisms (GCM) 10K type strain sequencing project: providing services to taxonomists for standard genome sequencing and annotation.</title>
        <authorList>
            <consortium name="The Broad Institute Genomics Platform"/>
            <consortium name="The Broad Institute Genome Sequencing Center for Infectious Disease"/>
            <person name="Wu L."/>
            <person name="Ma J."/>
        </authorList>
    </citation>
    <scope>NUCLEOTIDE SEQUENCE [LARGE SCALE GENOMIC DNA]</scope>
    <source>
        <strain evidence="8">JCM 18303</strain>
    </source>
</reference>
<evidence type="ECO:0000256" key="5">
    <source>
        <dbReference type="SAM" id="Phobius"/>
    </source>
</evidence>
<accession>A0ABP9PKI7</accession>
<name>A0ABP9PKI7_9PSEU</name>
<keyword evidence="5" id="KW-0472">Membrane</keyword>
<gene>
    <name evidence="7" type="ORF">GCM10023321_10130</name>
</gene>